<dbReference type="Proteomes" id="UP000664702">
    <property type="component" value="Chromosome"/>
</dbReference>
<evidence type="ECO:0000313" key="2">
    <source>
        <dbReference type="EMBL" id="UEM10157.1"/>
    </source>
</evidence>
<reference evidence="2 3" key="2">
    <citation type="journal article" date="2022" name="Int. J. Syst. Evol. Microbiol.">
        <title>Strains of Bradyrhizobium barranii sp. nov. associated with legumes native to Canada are symbionts of soybeans and belong to different subspecies (subsp. barranii subsp. nov. and subsp. apii subsp. nov.) and symbiovars (sv. glycinearum and sv. septentrionale).</title>
        <authorList>
            <person name="Bromfield E.S.P."/>
            <person name="Cloutier S."/>
            <person name="Wasai-Hara S."/>
            <person name="Minamisawa K."/>
        </authorList>
    </citation>
    <scope>NUCLEOTIDE SEQUENCE [LARGE SCALE GENOMIC DNA]</scope>
    <source>
        <strain evidence="2 3">144S4</strain>
    </source>
</reference>
<reference evidence="1" key="1">
    <citation type="submission" date="2021-03" db="EMBL/GenBank/DDBJ databases">
        <title>Whole Genome Sequence of Bradyrhizobium sp. Strain 144S4.</title>
        <authorList>
            <person name="Bromfield E.S.P."/>
            <person name="Cloutier S."/>
        </authorList>
    </citation>
    <scope>NUCLEOTIDE SEQUENCE [LARGE SCALE GENOMIC DNA]</scope>
    <source>
        <strain evidence="1">144S4</strain>
    </source>
</reference>
<sequence length="58" mass="6749">MKDFHTSVEKLRRDAADAAVIRDLATDRVKREMYDKLNIHFSRLADEVEQAIRSFGPD</sequence>
<dbReference type="AlphaFoldDB" id="A0A939MB51"/>
<organism evidence="1">
    <name type="scientific">Bradyrhizobium barranii subsp. barranii</name>
    <dbReference type="NCBI Taxonomy" id="2823807"/>
    <lineage>
        <taxon>Bacteria</taxon>
        <taxon>Pseudomonadati</taxon>
        <taxon>Pseudomonadota</taxon>
        <taxon>Alphaproteobacteria</taxon>
        <taxon>Hyphomicrobiales</taxon>
        <taxon>Nitrobacteraceae</taxon>
        <taxon>Bradyrhizobium</taxon>
        <taxon>Bradyrhizobium barranii</taxon>
    </lineage>
</organism>
<dbReference type="RefSeq" id="WP_208087866.1">
    <property type="nucleotide sequence ID" value="NZ_CP086136.1"/>
</dbReference>
<proteinExistence type="predicted"/>
<dbReference type="EMBL" id="JAGEMI010000001">
    <property type="protein sequence ID" value="MBO1866581.1"/>
    <property type="molecule type" value="Genomic_DNA"/>
</dbReference>
<evidence type="ECO:0000313" key="1">
    <source>
        <dbReference type="EMBL" id="MBO1866581.1"/>
    </source>
</evidence>
<name>A0A939MB51_9BRAD</name>
<gene>
    <name evidence="2" type="ORF">J4G43_036605</name>
    <name evidence="1" type="ORF">J4G43_38535</name>
</gene>
<dbReference type="KEGG" id="bban:J4G43_036605"/>
<dbReference type="EMBL" id="CP086136">
    <property type="protein sequence ID" value="UEM10157.1"/>
    <property type="molecule type" value="Genomic_DNA"/>
</dbReference>
<protein>
    <submittedName>
        <fullName evidence="1">Uncharacterized protein</fullName>
    </submittedName>
</protein>
<evidence type="ECO:0000313" key="3">
    <source>
        <dbReference type="Proteomes" id="UP000664702"/>
    </source>
</evidence>
<accession>A0A939MB51</accession>